<dbReference type="AlphaFoldDB" id="A0A382EFS9"/>
<protein>
    <recommendedName>
        <fullName evidence="2">PEGA domain-containing protein</fullName>
    </recommendedName>
</protein>
<organism evidence="1">
    <name type="scientific">marine metagenome</name>
    <dbReference type="NCBI Taxonomy" id="408172"/>
    <lineage>
        <taxon>unclassified sequences</taxon>
        <taxon>metagenomes</taxon>
        <taxon>ecological metagenomes</taxon>
    </lineage>
</organism>
<gene>
    <name evidence="1" type="ORF">METZ01_LOCUS202384</name>
</gene>
<accession>A0A382EFS9</accession>
<evidence type="ECO:0008006" key="2">
    <source>
        <dbReference type="Google" id="ProtNLM"/>
    </source>
</evidence>
<reference evidence="1" key="1">
    <citation type="submission" date="2018-05" db="EMBL/GenBank/DDBJ databases">
        <authorList>
            <person name="Lanie J.A."/>
            <person name="Ng W.-L."/>
            <person name="Kazmierczak K.M."/>
            <person name="Andrzejewski T.M."/>
            <person name="Davidsen T.M."/>
            <person name="Wayne K.J."/>
            <person name="Tettelin H."/>
            <person name="Glass J.I."/>
            <person name="Rusch D."/>
            <person name="Podicherti R."/>
            <person name="Tsui H.-C.T."/>
            <person name="Winkler M.E."/>
        </authorList>
    </citation>
    <scope>NUCLEOTIDE SEQUENCE</scope>
</reference>
<evidence type="ECO:0000313" key="1">
    <source>
        <dbReference type="EMBL" id="SVB49530.1"/>
    </source>
</evidence>
<dbReference type="EMBL" id="UINC01044285">
    <property type="protein sequence ID" value="SVB49530.1"/>
    <property type="molecule type" value="Genomic_DNA"/>
</dbReference>
<sequence length="131" mass="15102">MCGLLSFAQAQQKSDMAKFGFLDIKTDSMEVPFYIDGVFVGKHPLNNPIPVLPGFHLVSYLPPDLTKKYVEENLTDAYKRVYVTPNDTLEVFLFYDHYIVETEILDKQNTVRRITTISIISMIVYLIFQIT</sequence>
<proteinExistence type="predicted"/>
<name>A0A382EFS9_9ZZZZ</name>